<dbReference type="EMBL" id="UINC01134586">
    <property type="protein sequence ID" value="SVD18216.1"/>
    <property type="molecule type" value="Genomic_DNA"/>
</dbReference>
<dbReference type="AlphaFoldDB" id="A0A382T831"/>
<keyword evidence="1" id="KW-1133">Transmembrane helix</keyword>
<dbReference type="Pfam" id="PF09527">
    <property type="entry name" value="ATPase_gene1"/>
    <property type="match status" value="1"/>
</dbReference>
<keyword evidence="1" id="KW-0812">Transmembrane</keyword>
<organism evidence="2">
    <name type="scientific">marine metagenome</name>
    <dbReference type="NCBI Taxonomy" id="408172"/>
    <lineage>
        <taxon>unclassified sequences</taxon>
        <taxon>metagenomes</taxon>
        <taxon>ecological metagenomes</taxon>
    </lineage>
</organism>
<reference evidence="2" key="1">
    <citation type="submission" date="2018-05" db="EMBL/GenBank/DDBJ databases">
        <authorList>
            <person name="Lanie J.A."/>
            <person name="Ng W.-L."/>
            <person name="Kazmierczak K.M."/>
            <person name="Andrzejewski T.M."/>
            <person name="Davidsen T.M."/>
            <person name="Wayne K.J."/>
            <person name="Tettelin H."/>
            <person name="Glass J.I."/>
            <person name="Rusch D."/>
            <person name="Podicherti R."/>
            <person name="Tsui H.-C.T."/>
            <person name="Winkler M.E."/>
        </authorList>
    </citation>
    <scope>NUCLEOTIDE SEQUENCE</scope>
</reference>
<protein>
    <recommendedName>
        <fullName evidence="3">AtpZ/AtpI family protein</fullName>
    </recommendedName>
</protein>
<evidence type="ECO:0008006" key="3">
    <source>
        <dbReference type="Google" id="ProtNLM"/>
    </source>
</evidence>
<dbReference type="InterPro" id="IPR032820">
    <property type="entry name" value="ATPase_put"/>
</dbReference>
<evidence type="ECO:0000256" key="1">
    <source>
        <dbReference type="SAM" id="Phobius"/>
    </source>
</evidence>
<proteinExistence type="predicted"/>
<feature type="transmembrane region" description="Helical" evidence="1">
    <location>
        <begin position="9"/>
        <end position="29"/>
    </location>
</feature>
<feature type="transmembrane region" description="Helical" evidence="1">
    <location>
        <begin position="41"/>
        <end position="62"/>
    </location>
</feature>
<sequence>MGGWVVPTAYLMGAGWYFAICIIAGVVFGRWVDAQSGLEPLFTIFGAILGLLLSIIGGIKLLKPFWLKLNNGNLRKE</sequence>
<accession>A0A382T831</accession>
<evidence type="ECO:0000313" key="2">
    <source>
        <dbReference type="EMBL" id="SVD18216.1"/>
    </source>
</evidence>
<name>A0A382T831_9ZZZZ</name>
<gene>
    <name evidence="2" type="ORF">METZ01_LOCUS371070</name>
</gene>
<keyword evidence="1" id="KW-0472">Membrane</keyword>